<sequence length="420" mass="46129">MAALPPEGLTENSQGALSILIVGAGIGGLSAAIALRNVGHRVLDKSDLANDTGAAIHLCPNANGILRRWGVMGETFGACVLSRFVERAMDGNILKDVDLTESNARWPHPWHLVRRAALHRELKRIATAEDGPGIPVTVVPRTRVDKVAPELGLVTLESDQELKAHLVIGADGIYSTTRKAITGKADLNHTGKAAFRFVLPRVAAELNPLTVALANQHDTFTVWFGKDRRVVMYSCDDNALLNFVCIYPESESSTPATDGTPRQGWSGDATREIVLNVFRDFDPHLKALIAIADPPSIKVWPLLDMRPLVDWSRDKLVLIGDAAHPCLPYQAQGAAQAIEDAASLAAVLPIGTPPAEVPRRLALFRDFRFGRTVKIQEYSRLMGRDWDVRAYEAYNFDHDEIANSAALFKKWEEDQLREES</sequence>
<dbReference type="InterPro" id="IPR036188">
    <property type="entry name" value="FAD/NAD-bd_sf"/>
</dbReference>
<proteinExistence type="inferred from homology"/>
<evidence type="ECO:0000256" key="6">
    <source>
        <dbReference type="SAM" id="Phobius"/>
    </source>
</evidence>
<protein>
    <recommendedName>
        <fullName evidence="7">FAD-binding domain-containing protein</fullName>
    </recommendedName>
</protein>
<keyword evidence="5" id="KW-0503">Monooxygenase</keyword>
<dbReference type="PANTHER" id="PTHR13789:SF261">
    <property type="entry name" value="HYDROXYLASE, PUTATIVE (AFU_ORTHOLOGUE AFUA_7G00590)-RELATED"/>
    <property type="match status" value="1"/>
</dbReference>
<feature type="domain" description="FAD-binding" evidence="7">
    <location>
        <begin position="18"/>
        <end position="348"/>
    </location>
</feature>
<dbReference type="InterPro" id="IPR050493">
    <property type="entry name" value="FAD-dep_Monooxygenase_BioMet"/>
</dbReference>
<keyword evidence="2" id="KW-0285">Flavoprotein</keyword>
<dbReference type="Proteomes" id="UP001303889">
    <property type="component" value="Unassembled WGS sequence"/>
</dbReference>
<name>A0AAN6MB96_9PEZI</name>
<dbReference type="AlphaFoldDB" id="A0AAN6MB96"/>
<evidence type="ECO:0000313" key="9">
    <source>
        <dbReference type="Proteomes" id="UP001303889"/>
    </source>
</evidence>
<reference evidence="8" key="2">
    <citation type="submission" date="2023-05" db="EMBL/GenBank/DDBJ databases">
        <authorList>
            <consortium name="Lawrence Berkeley National Laboratory"/>
            <person name="Steindorff A."/>
            <person name="Hensen N."/>
            <person name="Bonometti L."/>
            <person name="Westerberg I."/>
            <person name="Brannstrom I.O."/>
            <person name="Guillou S."/>
            <person name="Cros-Aarteil S."/>
            <person name="Calhoun S."/>
            <person name="Haridas S."/>
            <person name="Kuo A."/>
            <person name="Mondo S."/>
            <person name="Pangilinan J."/>
            <person name="Riley R."/>
            <person name="Labutti K."/>
            <person name="Andreopoulos B."/>
            <person name="Lipzen A."/>
            <person name="Chen C."/>
            <person name="Yanf M."/>
            <person name="Daum C."/>
            <person name="Ng V."/>
            <person name="Clum A."/>
            <person name="Ohm R."/>
            <person name="Martin F."/>
            <person name="Silar P."/>
            <person name="Natvig D."/>
            <person name="Lalanne C."/>
            <person name="Gautier V."/>
            <person name="Ament-Velasquez S.L."/>
            <person name="Kruys A."/>
            <person name="Hutchinson M.I."/>
            <person name="Powell A.J."/>
            <person name="Barry K."/>
            <person name="Miller A.N."/>
            <person name="Grigoriev I.V."/>
            <person name="Debuchy R."/>
            <person name="Gladieux P."/>
            <person name="Thoren M.H."/>
            <person name="Johannesson H."/>
        </authorList>
    </citation>
    <scope>NUCLEOTIDE SEQUENCE</scope>
    <source>
        <strain evidence="8">CBS 103.79</strain>
    </source>
</reference>
<dbReference type="GO" id="GO:0004497">
    <property type="term" value="F:monooxygenase activity"/>
    <property type="evidence" value="ECO:0007669"/>
    <property type="project" value="UniProtKB-KW"/>
</dbReference>
<evidence type="ECO:0000256" key="2">
    <source>
        <dbReference type="ARBA" id="ARBA00022630"/>
    </source>
</evidence>
<dbReference type="Gene3D" id="3.50.50.60">
    <property type="entry name" value="FAD/NAD(P)-binding domain"/>
    <property type="match status" value="1"/>
</dbReference>
<reference evidence="8" key="1">
    <citation type="journal article" date="2023" name="Mol. Phylogenet. Evol.">
        <title>Genome-scale phylogeny and comparative genomics of the fungal order Sordariales.</title>
        <authorList>
            <person name="Hensen N."/>
            <person name="Bonometti L."/>
            <person name="Westerberg I."/>
            <person name="Brannstrom I.O."/>
            <person name="Guillou S."/>
            <person name="Cros-Aarteil S."/>
            <person name="Calhoun S."/>
            <person name="Haridas S."/>
            <person name="Kuo A."/>
            <person name="Mondo S."/>
            <person name="Pangilinan J."/>
            <person name="Riley R."/>
            <person name="LaButti K."/>
            <person name="Andreopoulos B."/>
            <person name="Lipzen A."/>
            <person name="Chen C."/>
            <person name="Yan M."/>
            <person name="Daum C."/>
            <person name="Ng V."/>
            <person name="Clum A."/>
            <person name="Steindorff A."/>
            <person name="Ohm R.A."/>
            <person name="Martin F."/>
            <person name="Silar P."/>
            <person name="Natvig D.O."/>
            <person name="Lalanne C."/>
            <person name="Gautier V."/>
            <person name="Ament-Velasquez S.L."/>
            <person name="Kruys A."/>
            <person name="Hutchinson M.I."/>
            <person name="Powell A.J."/>
            <person name="Barry K."/>
            <person name="Miller A.N."/>
            <person name="Grigoriev I.V."/>
            <person name="Debuchy R."/>
            <person name="Gladieux P."/>
            <person name="Hiltunen Thoren M."/>
            <person name="Johannesson H."/>
        </authorList>
    </citation>
    <scope>NUCLEOTIDE SEQUENCE</scope>
    <source>
        <strain evidence="8">CBS 103.79</strain>
    </source>
</reference>
<accession>A0AAN6MB96</accession>
<evidence type="ECO:0000256" key="3">
    <source>
        <dbReference type="ARBA" id="ARBA00022827"/>
    </source>
</evidence>
<evidence type="ECO:0000256" key="4">
    <source>
        <dbReference type="ARBA" id="ARBA00023002"/>
    </source>
</evidence>
<comment type="similarity">
    <text evidence="1">Belongs to the paxM FAD-dependent monooxygenase family.</text>
</comment>
<dbReference type="EMBL" id="MU856115">
    <property type="protein sequence ID" value="KAK3897610.1"/>
    <property type="molecule type" value="Genomic_DNA"/>
</dbReference>
<keyword evidence="6" id="KW-0472">Membrane</keyword>
<evidence type="ECO:0000313" key="8">
    <source>
        <dbReference type="EMBL" id="KAK3897610.1"/>
    </source>
</evidence>
<organism evidence="8 9">
    <name type="scientific">Staphylotrichum tortipilum</name>
    <dbReference type="NCBI Taxonomy" id="2831512"/>
    <lineage>
        <taxon>Eukaryota</taxon>
        <taxon>Fungi</taxon>
        <taxon>Dikarya</taxon>
        <taxon>Ascomycota</taxon>
        <taxon>Pezizomycotina</taxon>
        <taxon>Sordariomycetes</taxon>
        <taxon>Sordariomycetidae</taxon>
        <taxon>Sordariales</taxon>
        <taxon>Chaetomiaceae</taxon>
        <taxon>Staphylotrichum</taxon>
    </lineage>
</organism>
<feature type="transmembrane region" description="Helical" evidence="6">
    <location>
        <begin position="15"/>
        <end position="35"/>
    </location>
</feature>
<keyword evidence="6" id="KW-1133">Transmembrane helix</keyword>
<gene>
    <name evidence="8" type="ORF">C8A05DRAFT_47840</name>
</gene>
<dbReference type="PANTHER" id="PTHR13789">
    <property type="entry name" value="MONOOXYGENASE"/>
    <property type="match status" value="1"/>
</dbReference>
<dbReference type="GO" id="GO:0071949">
    <property type="term" value="F:FAD binding"/>
    <property type="evidence" value="ECO:0007669"/>
    <property type="project" value="InterPro"/>
</dbReference>
<dbReference type="PRINTS" id="PR00420">
    <property type="entry name" value="RNGMNOXGNASE"/>
</dbReference>
<evidence type="ECO:0000256" key="1">
    <source>
        <dbReference type="ARBA" id="ARBA00007992"/>
    </source>
</evidence>
<comment type="caution">
    <text evidence="8">The sequence shown here is derived from an EMBL/GenBank/DDBJ whole genome shotgun (WGS) entry which is preliminary data.</text>
</comment>
<keyword evidence="3" id="KW-0274">FAD</keyword>
<dbReference type="Pfam" id="PF01494">
    <property type="entry name" value="FAD_binding_3"/>
    <property type="match status" value="1"/>
</dbReference>
<dbReference type="SUPFAM" id="SSF54373">
    <property type="entry name" value="FAD-linked reductases, C-terminal domain"/>
    <property type="match status" value="1"/>
</dbReference>
<keyword evidence="4" id="KW-0560">Oxidoreductase</keyword>
<keyword evidence="9" id="KW-1185">Reference proteome</keyword>
<keyword evidence="6" id="KW-0812">Transmembrane</keyword>
<evidence type="ECO:0000259" key="7">
    <source>
        <dbReference type="Pfam" id="PF01494"/>
    </source>
</evidence>
<dbReference type="SUPFAM" id="SSF51905">
    <property type="entry name" value="FAD/NAD(P)-binding domain"/>
    <property type="match status" value="1"/>
</dbReference>
<dbReference type="InterPro" id="IPR002938">
    <property type="entry name" value="FAD-bd"/>
</dbReference>
<evidence type="ECO:0000256" key="5">
    <source>
        <dbReference type="ARBA" id="ARBA00023033"/>
    </source>
</evidence>